<accession>A0A1W6KBN2</accession>
<evidence type="ECO:0000256" key="5">
    <source>
        <dbReference type="ARBA" id="ARBA00022516"/>
    </source>
</evidence>
<protein>
    <recommendedName>
        <fullName evidence="4 11">Lipid-A-disaccharide synthase</fullName>
        <ecNumber evidence="3 11">2.4.1.182</ecNumber>
    </recommendedName>
</protein>
<evidence type="ECO:0000256" key="2">
    <source>
        <dbReference type="ARBA" id="ARBA00007868"/>
    </source>
</evidence>
<evidence type="ECO:0000256" key="1">
    <source>
        <dbReference type="ARBA" id="ARBA00002056"/>
    </source>
</evidence>
<dbReference type="HAMAP" id="MF_00392">
    <property type="entry name" value="LpxB"/>
    <property type="match status" value="1"/>
</dbReference>
<dbReference type="PANTHER" id="PTHR30372">
    <property type="entry name" value="LIPID-A-DISACCHARIDE SYNTHASE"/>
    <property type="match status" value="1"/>
</dbReference>
<dbReference type="RefSeq" id="WP_051946851.1">
    <property type="nucleotide sequence ID" value="NZ_CP020931.1"/>
</dbReference>
<comment type="function">
    <text evidence="1 11">Condensation of UDP-2,3-diacylglucosamine and 2,3-diacylglucosamine-1-phosphate to form lipid A disaccharide, a precursor of lipid A, a phosphorylated glycolipid that anchors the lipopolysaccharide to the outer membrane of the cell.</text>
</comment>
<evidence type="ECO:0000256" key="9">
    <source>
        <dbReference type="ARBA" id="ARBA00023098"/>
    </source>
</evidence>
<evidence type="ECO:0000256" key="4">
    <source>
        <dbReference type="ARBA" id="ARBA00020902"/>
    </source>
</evidence>
<dbReference type="GO" id="GO:0009245">
    <property type="term" value="P:lipid A biosynthetic process"/>
    <property type="evidence" value="ECO:0007669"/>
    <property type="project" value="UniProtKB-UniRule"/>
</dbReference>
<dbReference type="NCBIfam" id="TIGR00215">
    <property type="entry name" value="lpxB"/>
    <property type="match status" value="1"/>
</dbReference>
<dbReference type="EMBL" id="CP020931">
    <property type="protein sequence ID" value="ARM84850.1"/>
    <property type="molecule type" value="Genomic_DNA"/>
</dbReference>
<dbReference type="SUPFAM" id="SSF53756">
    <property type="entry name" value="UDP-Glycosyltransferase/glycogen phosphorylase"/>
    <property type="match status" value="1"/>
</dbReference>
<evidence type="ECO:0000313" key="12">
    <source>
        <dbReference type="EMBL" id="ARM84850.1"/>
    </source>
</evidence>
<keyword evidence="9 11" id="KW-0443">Lipid metabolism</keyword>
<evidence type="ECO:0000256" key="6">
    <source>
        <dbReference type="ARBA" id="ARBA00022556"/>
    </source>
</evidence>
<comment type="similarity">
    <text evidence="2 11">Belongs to the LpxB family.</text>
</comment>
<evidence type="ECO:0000256" key="7">
    <source>
        <dbReference type="ARBA" id="ARBA00022676"/>
    </source>
</evidence>
<dbReference type="GO" id="GO:0016020">
    <property type="term" value="C:membrane"/>
    <property type="evidence" value="ECO:0007669"/>
    <property type="project" value="GOC"/>
</dbReference>
<proteinExistence type="inferred from homology"/>
<dbReference type="UniPathway" id="UPA00973"/>
<reference evidence="12 13" key="1">
    <citation type="submission" date="2017-04" db="EMBL/GenBank/DDBJ databases">
        <title>Genome Sequence of Marinobacter salarius strain SMR5 Isolated from a culture of the Diatom Skeletonema marinoi.</title>
        <authorList>
            <person name="Topel M."/>
            <person name="Pinder M.I.M."/>
            <person name="Johansson O.N."/>
            <person name="Kourtchenko O."/>
            <person name="Godhe A."/>
            <person name="Clarke A.K."/>
        </authorList>
    </citation>
    <scope>NUCLEOTIDE SEQUENCE [LARGE SCALE GENOMIC DNA]</scope>
    <source>
        <strain evidence="12 13">SMR5</strain>
    </source>
</reference>
<comment type="pathway">
    <text evidence="11">Bacterial outer membrane biogenesis; LPS lipid A biosynthesis.</text>
</comment>
<keyword evidence="7 11" id="KW-0328">Glycosyltransferase</keyword>
<dbReference type="GO" id="GO:0005543">
    <property type="term" value="F:phospholipid binding"/>
    <property type="evidence" value="ECO:0007669"/>
    <property type="project" value="TreeGrafter"/>
</dbReference>
<evidence type="ECO:0000256" key="3">
    <source>
        <dbReference type="ARBA" id="ARBA00012687"/>
    </source>
</evidence>
<gene>
    <name evidence="11 12" type="primary">lpxB</name>
    <name evidence="12" type="ORF">MARSALSMR5_02800</name>
</gene>
<dbReference type="AlphaFoldDB" id="A0A1W6KBN2"/>
<dbReference type="PANTHER" id="PTHR30372:SF4">
    <property type="entry name" value="LIPID-A-DISACCHARIDE SYNTHASE, MITOCHONDRIAL-RELATED"/>
    <property type="match status" value="1"/>
</dbReference>
<organism evidence="12 13">
    <name type="scientific">Marinobacter salarius</name>
    <dbReference type="NCBI Taxonomy" id="1420917"/>
    <lineage>
        <taxon>Bacteria</taxon>
        <taxon>Pseudomonadati</taxon>
        <taxon>Pseudomonadota</taxon>
        <taxon>Gammaproteobacteria</taxon>
        <taxon>Pseudomonadales</taxon>
        <taxon>Marinobacteraceae</taxon>
        <taxon>Marinobacter</taxon>
    </lineage>
</organism>
<comment type="catalytic activity">
    <reaction evidence="10 11">
        <text>a lipid X + a UDP-2-N,3-O-bis[(3R)-3-hydroxyacyl]-alpha-D-glucosamine = a lipid A disaccharide + UDP + H(+)</text>
        <dbReference type="Rhea" id="RHEA:67828"/>
        <dbReference type="ChEBI" id="CHEBI:15378"/>
        <dbReference type="ChEBI" id="CHEBI:58223"/>
        <dbReference type="ChEBI" id="CHEBI:137748"/>
        <dbReference type="ChEBI" id="CHEBI:176338"/>
        <dbReference type="ChEBI" id="CHEBI:176343"/>
        <dbReference type="EC" id="2.4.1.182"/>
    </reaction>
</comment>
<dbReference type="GeneID" id="77256732"/>
<dbReference type="InterPro" id="IPR003835">
    <property type="entry name" value="Glyco_trans_19"/>
</dbReference>
<evidence type="ECO:0000256" key="11">
    <source>
        <dbReference type="HAMAP-Rule" id="MF_00392"/>
    </source>
</evidence>
<keyword evidence="5 11" id="KW-0444">Lipid biosynthesis</keyword>
<keyword evidence="6 11" id="KW-0441">Lipid A biosynthesis</keyword>
<dbReference type="Gene3D" id="3.40.50.2000">
    <property type="entry name" value="Glycogen Phosphorylase B"/>
    <property type="match status" value="1"/>
</dbReference>
<evidence type="ECO:0000256" key="8">
    <source>
        <dbReference type="ARBA" id="ARBA00022679"/>
    </source>
</evidence>
<name>A0A1W6KBN2_9GAMM</name>
<sequence length="394" mass="43198">MTDHHENSVASTRKVTFAIVAGEASGDILGAGLIRSLRLRYPNARFVGIGGDEMIAEGFHSLVPMERLSVMGLVEVLGRIRELFDIRARLMNYLLATPPDVVIGIDSPDFTLGIERRCRDAGIPTAHYVSPSVWAWRQKRIFTIAKSVNLMLTLFPFEARFYEEHGVPVAFVGHPLADRIPMMPDTVGARQSLGLLEDAPVLAILPGSRGGEVERLGTLFLEAARWIQGRRPDLQLVIPCVNRDREKQVQALVEALDVKLAVTIVRGRSREVMASSDVVLLASGTATLEAMLLKKPMVVGYRLSRVSYALVSRLVKVPYVALPNLLAKEQLVPELLQDDASPESLGEAVLERLENESERARLTAAFSQLHEQLRQGADEQSAAAISALIEGGTV</sequence>
<dbReference type="STRING" id="1420917.AU15_17045"/>
<keyword evidence="8 11" id="KW-0808">Transferase</keyword>
<evidence type="ECO:0000256" key="10">
    <source>
        <dbReference type="ARBA" id="ARBA00048975"/>
    </source>
</evidence>
<dbReference type="Proteomes" id="UP000193100">
    <property type="component" value="Chromosome"/>
</dbReference>
<dbReference type="Pfam" id="PF02684">
    <property type="entry name" value="LpxB"/>
    <property type="match status" value="1"/>
</dbReference>
<dbReference type="GO" id="GO:0008915">
    <property type="term" value="F:lipid-A-disaccharide synthase activity"/>
    <property type="evidence" value="ECO:0007669"/>
    <property type="project" value="UniProtKB-UniRule"/>
</dbReference>
<evidence type="ECO:0000313" key="13">
    <source>
        <dbReference type="Proteomes" id="UP000193100"/>
    </source>
</evidence>
<dbReference type="EC" id="2.4.1.182" evidence="3 11"/>